<dbReference type="InterPro" id="IPR029063">
    <property type="entry name" value="SAM-dependent_MTases_sf"/>
</dbReference>
<dbReference type="OMA" id="ECASCEV"/>
<keyword evidence="6" id="KW-1185">Reference proteome</keyword>
<dbReference type="GO" id="GO:0005737">
    <property type="term" value="C:cytoplasm"/>
    <property type="evidence" value="ECO:0007669"/>
    <property type="project" value="TreeGrafter"/>
</dbReference>
<sequence>MPPHRVSRRECASVASNLSIVVRDLHAVKSIKQALEQQGLFDRARKITTRPHHTQQQQQAAADSTAVSYVPVLASFDAASLPADLLESIELIASNGSAANGDQVIAFVADGDLCNAQVIPPSDSDRIAQALLRAGPSGCYVSDASCLVPTRWERLGDVVLFPHGTFGGLDGAEKGGIVLRELAKGLGVKAVGVQGEIEGPTRDSKAVLMWGGDGWTTHRENGVVYRFDVTTNMFASGNGTERRRMAEWSPPEDCPCQPSETGSVVVDMYCGIGYFTLPLLALNPRRSIAKVCACDWNPRAIEAFRASLPLNSIDDLDDRLEIRQGDSRLLGLPDGPDEAQWSDTADRVLMGLIPFCWDGLPAALRVLKRSGGWLHLHGNAPDGREFGERVGREVRAAVREGEGENEGEGEGEGEGECASCEVCVCHVEGVKSYAPRVWHWVADVWIRREQTNG</sequence>
<evidence type="ECO:0000256" key="1">
    <source>
        <dbReference type="ARBA" id="ARBA00022679"/>
    </source>
</evidence>
<dbReference type="InParanoid" id="A0A0G4FEL5"/>
<keyword evidence="3" id="KW-0819">tRNA processing</keyword>
<dbReference type="SUPFAM" id="SSF53335">
    <property type="entry name" value="S-adenosyl-L-methionine-dependent methyltransferases"/>
    <property type="match status" value="1"/>
</dbReference>
<keyword evidence="2" id="KW-0949">S-adenosyl-L-methionine</keyword>
<evidence type="ECO:0000256" key="3">
    <source>
        <dbReference type="ARBA" id="ARBA00022694"/>
    </source>
</evidence>
<feature type="domain" description="SAM-dependent methyltransferase TRM5/TYW2-type" evidence="4">
    <location>
        <begin position="152"/>
        <end position="448"/>
    </location>
</feature>
<dbReference type="GO" id="GO:0008175">
    <property type="term" value="F:tRNA methyltransferase activity"/>
    <property type="evidence" value="ECO:0007669"/>
    <property type="project" value="TreeGrafter"/>
</dbReference>
<dbReference type="Pfam" id="PF02475">
    <property type="entry name" value="TRM5-TYW2_MTfase"/>
    <property type="match status" value="1"/>
</dbReference>
<organism evidence="5 6">
    <name type="scientific">Vitrella brassicaformis (strain CCMP3155)</name>
    <dbReference type="NCBI Taxonomy" id="1169540"/>
    <lineage>
        <taxon>Eukaryota</taxon>
        <taxon>Sar</taxon>
        <taxon>Alveolata</taxon>
        <taxon>Colpodellida</taxon>
        <taxon>Vitrellaceae</taxon>
        <taxon>Vitrella</taxon>
    </lineage>
</organism>
<keyword evidence="1" id="KW-0808">Transferase</keyword>
<proteinExistence type="predicted"/>
<evidence type="ECO:0000313" key="5">
    <source>
        <dbReference type="EMBL" id="CEM11424.1"/>
    </source>
</evidence>
<dbReference type="Gene3D" id="3.30.300.110">
    <property type="entry name" value="Met-10+ protein-like domains"/>
    <property type="match status" value="1"/>
</dbReference>
<dbReference type="InterPro" id="IPR056743">
    <property type="entry name" value="TRM5-TYW2-like_MTfase"/>
</dbReference>
<dbReference type="PANTHER" id="PTHR23245:SF31">
    <property type="entry name" value="TRNA WYBUTOSINE-SYNTHESIZING PROTEIN 3 HOMOLOG"/>
    <property type="match status" value="1"/>
</dbReference>
<evidence type="ECO:0000259" key="4">
    <source>
        <dbReference type="PROSITE" id="PS51684"/>
    </source>
</evidence>
<dbReference type="VEuPathDB" id="CryptoDB:Vbra_1171"/>
<gene>
    <name evidence="5" type="ORF">Vbra_1171</name>
</gene>
<dbReference type="STRING" id="1169540.A0A0G4FEL5"/>
<dbReference type="PANTHER" id="PTHR23245">
    <property type="entry name" value="TRNA METHYLTRANSFERASE"/>
    <property type="match status" value="1"/>
</dbReference>
<name>A0A0G4FEL5_VITBC</name>
<dbReference type="PhylomeDB" id="A0A0G4FEL5"/>
<dbReference type="OrthoDB" id="408788at2759"/>
<dbReference type="InterPro" id="IPR030382">
    <property type="entry name" value="MeTrfase_TRM5/TYW2"/>
</dbReference>
<dbReference type="Proteomes" id="UP000041254">
    <property type="component" value="Unassembled WGS sequence"/>
</dbReference>
<accession>A0A0G4FEL5</accession>
<dbReference type="AlphaFoldDB" id="A0A0G4FEL5"/>
<protein>
    <recommendedName>
        <fullName evidence="4">SAM-dependent methyltransferase TRM5/TYW2-type domain-containing protein</fullName>
    </recommendedName>
</protein>
<evidence type="ECO:0000256" key="2">
    <source>
        <dbReference type="ARBA" id="ARBA00022691"/>
    </source>
</evidence>
<dbReference type="PROSITE" id="PS51684">
    <property type="entry name" value="SAM_MT_TRM5_TYW2"/>
    <property type="match status" value="1"/>
</dbReference>
<dbReference type="EMBL" id="CDMY01000416">
    <property type="protein sequence ID" value="CEM11424.1"/>
    <property type="molecule type" value="Genomic_DNA"/>
</dbReference>
<dbReference type="CDD" id="cd02440">
    <property type="entry name" value="AdoMet_MTases"/>
    <property type="match status" value="1"/>
</dbReference>
<dbReference type="GO" id="GO:0031591">
    <property type="term" value="P:wybutosine biosynthetic process"/>
    <property type="evidence" value="ECO:0007669"/>
    <property type="project" value="TreeGrafter"/>
</dbReference>
<dbReference type="GO" id="GO:0030488">
    <property type="term" value="P:tRNA methylation"/>
    <property type="evidence" value="ECO:0007669"/>
    <property type="project" value="TreeGrafter"/>
</dbReference>
<reference evidence="5 6" key="1">
    <citation type="submission" date="2014-11" db="EMBL/GenBank/DDBJ databases">
        <authorList>
            <person name="Zhu J."/>
            <person name="Qi W."/>
            <person name="Song R."/>
        </authorList>
    </citation>
    <scope>NUCLEOTIDE SEQUENCE [LARGE SCALE GENOMIC DNA]</scope>
</reference>
<dbReference type="Gene3D" id="3.40.50.150">
    <property type="entry name" value="Vaccinia Virus protein VP39"/>
    <property type="match status" value="1"/>
</dbReference>
<evidence type="ECO:0000313" key="6">
    <source>
        <dbReference type="Proteomes" id="UP000041254"/>
    </source>
</evidence>